<keyword evidence="1" id="KW-0812">Transmembrane</keyword>
<evidence type="ECO:0000313" key="3">
    <source>
        <dbReference type="Proteomes" id="UP000192997"/>
    </source>
</evidence>
<proteinExistence type="predicted"/>
<reference evidence="3" key="1">
    <citation type="submission" date="2017-04" db="EMBL/GenBank/DDBJ databases">
        <authorList>
            <person name="Abreu V.A."/>
            <person name="Popin R.V."/>
            <person name="Rigonato J."/>
            <person name="Andreote A.P."/>
            <person name="Schaker P.C."/>
            <person name="Hoff-Risseti C."/>
            <person name="Alvarenga D.O."/>
            <person name="Varani A.M."/>
            <person name="Fiore M.F."/>
        </authorList>
    </citation>
    <scope>NUCLEOTIDE SEQUENCE [LARGE SCALE GENOMIC DNA]</scope>
    <source>
        <strain evidence="3">CENA303</strain>
    </source>
</reference>
<protein>
    <submittedName>
        <fullName evidence="2">Uncharacterized protein</fullName>
    </submittedName>
</protein>
<keyword evidence="1" id="KW-1133">Transmembrane helix</keyword>
<dbReference type="EMBL" id="NBYN01000031">
    <property type="protein sequence ID" value="OSO92906.1"/>
    <property type="molecule type" value="Genomic_DNA"/>
</dbReference>
<sequence>MIIKASLSRNKIIFSLLFVLVTATFTNIVKAHTVKVSNDIGATIHIEPNDRARAGEVALTWFALTEKGGKIVPLRDCNCRLTIYAQPHTPGEPALLEPPLKPMNVERYEGIPGAEITFPKSGVYELQLTGKSRTGENWQPFELKFEVIVATGKPIVAEELKKKDQKSGNSSKGLDLVKPLLIGVIIISSIGIIVFLSNLVKGKLKRDRDQD</sequence>
<accession>A0A1X4G8L6</accession>
<comment type="caution">
    <text evidence="2">The sequence shown here is derived from an EMBL/GenBank/DDBJ whole genome shotgun (WGS) entry which is preliminary data.</text>
</comment>
<organism evidence="2 3">
    <name type="scientific">Cylindrospermopsis raciborskii CENA303</name>
    <dbReference type="NCBI Taxonomy" id="1170769"/>
    <lineage>
        <taxon>Bacteria</taxon>
        <taxon>Bacillati</taxon>
        <taxon>Cyanobacteriota</taxon>
        <taxon>Cyanophyceae</taxon>
        <taxon>Nostocales</taxon>
        <taxon>Aphanizomenonaceae</taxon>
        <taxon>Cylindrospermopsis</taxon>
    </lineage>
</organism>
<evidence type="ECO:0000256" key="1">
    <source>
        <dbReference type="SAM" id="Phobius"/>
    </source>
</evidence>
<gene>
    <name evidence="2" type="ORF">B7O87_06570</name>
</gene>
<feature type="transmembrane region" description="Helical" evidence="1">
    <location>
        <begin position="180"/>
        <end position="200"/>
    </location>
</feature>
<dbReference type="AlphaFoldDB" id="A0A1X4G8L6"/>
<name>A0A1X4G8L6_9CYAN</name>
<keyword evidence="1" id="KW-0472">Membrane</keyword>
<evidence type="ECO:0000313" key="2">
    <source>
        <dbReference type="EMBL" id="OSO92906.1"/>
    </source>
</evidence>
<dbReference type="RefSeq" id="WP_085727724.1">
    <property type="nucleotide sequence ID" value="NZ_NBYN01000031.1"/>
</dbReference>
<dbReference type="Proteomes" id="UP000192997">
    <property type="component" value="Unassembled WGS sequence"/>
</dbReference>